<dbReference type="Gene3D" id="4.10.240.10">
    <property type="entry name" value="Zn(2)-C6 fungal-type DNA-binding domain"/>
    <property type="match status" value="1"/>
</dbReference>
<dbReference type="OrthoDB" id="4116913at2759"/>
<organism evidence="7 8">
    <name type="scientific">Aspergillus calidoustus</name>
    <dbReference type="NCBI Taxonomy" id="454130"/>
    <lineage>
        <taxon>Eukaryota</taxon>
        <taxon>Fungi</taxon>
        <taxon>Dikarya</taxon>
        <taxon>Ascomycota</taxon>
        <taxon>Pezizomycotina</taxon>
        <taxon>Eurotiomycetes</taxon>
        <taxon>Eurotiomycetidae</taxon>
        <taxon>Eurotiales</taxon>
        <taxon>Aspergillaceae</taxon>
        <taxon>Aspergillus</taxon>
        <taxon>Aspergillus subgen. Nidulantes</taxon>
    </lineage>
</organism>
<keyword evidence="8" id="KW-1185">Reference proteome</keyword>
<dbReference type="Proteomes" id="UP000054771">
    <property type="component" value="Unassembled WGS sequence"/>
</dbReference>
<dbReference type="GO" id="GO:0003677">
    <property type="term" value="F:DNA binding"/>
    <property type="evidence" value="ECO:0007669"/>
    <property type="project" value="UniProtKB-KW"/>
</dbReference>
<evidence type="ECO:0000313" key="8">
    <source>
        <dbReference type="Proteomes" id="UP000054771"/>
    </source>
</evidence>
<dbReference type="GO" id="GO:0006351">
    <property type="term" value="P:DNA-templated transcription"/>
    <property type="evidence" value="ECO:0007669"/>
    <property type="project" value="InterPro"/>
</dbReference>
<protein>
    <recommendedName>
        <fullName evidence="6">Zn(2)-C6 fungal-type domain-containing protein</fullName>
    </recommendedName>
</protein>
<dbReference type="EMBL" id="CDMC01000008">
    <property type="protein sequence ID" value="CEL06893.1"/>
    <property type="molecule type" value="Genomic_DNA"/>
</dbReference>
<accession>A0A0U5G7I4</accession>
<reference evidence="8" key="1">
    <citation type="journal article" date="2016" name="Genome Announc.">
        <title>Draft genome sequences of fungus Aspergillus calidoustus.</title>
        <authorList>
            <person name="Horn F."/>
            <person name="Linde J."/>
            <person name="Mattern D.J."/>
            <person name="Walther G."/>
            <person name="Guthke R."/>
            <person name="Scherlach K."/>
            <person name="Martin K."/>
            <person name="Brakhage A.A."/>
            <person name="Petzke L."/>
            <person name="Valiante V."/>
        </authorList>
    </citation>
    <scope>NUCLEOTIDE SEQUENCE [LARGE SCALE GENOMIC DNA]</scope>
    <source>
        <strain evidence="8">SF006504</strain>
    </source>
</reference>
<keyword evidence="4" id="KW-0804">Transcription</keyword>
<evidence type="ECO:0000259" key="6">
    <source>
        <dbReference type="PROSITE" id="PS50048"/>
    </source>
</evidence>
<dbReference type="OMA" id="WIHAQFI"/>
<sequence length="587" mass="66464">MEPRPNPRGGRLRTACDLCRHKKISCDGEKPACETCRLAGVPCQITPQGPSEKKSMREQLAEARARIHEMEERTATPQPNIGVHIRDPANFDEAMDIFMWHLACAGPLSPSSSRGEAFLSTVYSRTGQAFDLNVFATRTREAYMAKHPNRASRTLIPKWSGIDLTKKCIEHYTSQWLYAVFPIAKPSRLQTLLDEYSSQSLGRRGHTMVKAFLVAFTAFMTQIHRHLPAFADGEPDCYILAVLSLLPQLILEPRNVEALQAVMVMAQYITPTGQTEAGQLLLGVSVRMLYNLGAHRVHPTTTSAEEHSHLRALFWACYGMDKEMSIRSLQPPLINDAECDLDLPPNYIQSASVHQFVDQALPEDILLYPSDLRFAQLKSRLYTHLLSPTARALPEPRRLEFIRQLDHELAELKASFPAHFQPDPTAYLNPNYKVHDISLRGMNIHLEYYYCLRIIHEASIVSSMAYPGTGHPQPQPLASSVELYYHAVRSTLLYFIRVEGLVQAPTVWIHAQFILSSVTALFWNMLHDPTAATFHSDLRLLHDMKALFTRLCENCWEGAPLPPLFIFEGFLEMLCDLARRARLPPTQ</sequence>
<evidence type="ECO:0000256" key="1">
    <source>
        <dbReference type="ARBA" id="ARBA00022723"/>
    </source>
</evidence>
<keyword evidence="3" id="KW-0238">DNA-binding</keyword>
<dbReference type="STRING" id="454130.A0A0U5G7I4"/>
<dbReference type="Pfam" id="PF00172">
    <property type="entry name" value="Zn_clus"/>
    <property type="match status" value="1"/>
</dbReference>
<keyword evidence="2" id="KW-0805">Transcription regulation</keyword>
<dbReference type="AlphaFoldDB" id="A0A0U5G7I4"/>
<evidence type="ECO:0000313" key="7">
    <source>
        <dbReference type="EMBL" id="CEL06893.1"/>
    </source>
</evidence>
<feature type="domain" description="Zn(2)-C6 fungal-type" evidence="6">
    <location>
        <begin position="15"/>
        <end position="45"/>
    </location>
</feature>
<dbReference type="PANTHER" id="PTHR46910:SF20">
    <property type="entry name" value="ZN(II)2CYS6 TRANSCRIPTION FACTOR (EUROFUNG)-RELATED"/>
    <property type="match status" value="1"/>
</dbReference>
<dbReference type="InterPro" id="IPR001138">
    <property type="entry name" value="Zn2Cys6_DnaBD"/>
</dbReference>
<dbReference type="GO" id="GO:0000981">
    <property type="term" value="F:DNA-binding transcription factor activity, RNA polymerase II-specific"/>
    <property type="evidence" value="ECO:0007669"/>
    <property type="project" value="InterPro"/>
</dbReference>
<keyword evidence="1" id="KW-0479">Metal-binding</keyword>
<dbReference type="CDD" id="cd12148">
    <property type="entry name" value="fungal_TF_MHR"/>
    <property type="match status" value="1"/>
</dbReference>
<dbReference type="SMART" id="SM00066">
    <property type="entry name" value="GAL4"/>
    <property type="match status" value="1"/>
</dbReference>
<gene>
    <name evidence="7" type="ORF">ASPCAL10062</name>
</gene>
<dbReference type="Pfam" id="PF04082">
    <property type="entry name" value="Fungal_trans"/>
    <property type="match status" value="1"/>
</dbReference>
<evidence type="ECO:0000256" key="3">
    <source>
        <dbReference type="ARBA" id="ARBA00023125"/>
    </source>
</evidence>
<dbReference type="SMART" id="SM00906">
    <property type="entry name" value="Fungal_trans"/>
    <property type="match status" value="1"/>
</dbReference>
<keyword evidence="5" id="KW-0539">Nucleus</keyword>
<dbReference type="CDD" id="cd00067">
    <property type="entry name" value="GAL4"/>
    <property type="match status" value="1"/>
</dbReference>
<dbReference type="InterPro" id="IPR007219">
    <property type="entry name" value="XnlR_reg_dom"/>
</dbReference>
<name>A0A0U5G7I4_ASPCI</name>
<dbReference type="PROSITE" id="PS50048">
    <property type="entry name" value="ZN2_CY6_FUNGAL_2"/>
    <property type="match status" value="1"/>
</dbReference>
<dbReference type="SUPFAM" id="SSF57701">
    <property type="entry name" value="Zn2/Cys6 DNA-binding domain"/>
    <property type="match status" value="1"/>
</dbReference>
<proteinExistence type="predicted"/>
<dbReference type="InterPro" id="IPR050987">
    <property type="entry name" value="AtrR-like"/>
</dbReference>
<evidence type="ECO:0000256" key="4">
    <source>
        <dbReference type="ARBA" id="ARBA00023163"/>
    </source>
</evidence>
<evidence type="ECO:0000256" key="2">
    <source>
        <dbReference type="ARBA" id="ARBA00023015"/>
    </source>
</evidence>
<dbReference type="PROSITE" id="PS00463">
    <property type="entry name" value="ZN2_CY6_FUNGAL_1"/>
    <property type="match status" value="1"/>
</dbReference>
<evidence type="ECO:0000256" key="5">
    <source>
        <dbReference type="ARBA" id="ARBA00023242"/>
    </source>
</evidence>
<dbReference type="PANTHER" id="PTHR46910">
    <property type="entry name" value="TRANSCRIPTION FACTOR PDR1"/>
    <property type="match status" value="1"/>
</dbReference>
<dbReference type="GO" id="GO:0008270">
    <property type="term" value="F:zinc ion binding"/>
    <property type="evidence" value="ECO:0007669"/>
    <property type="project" value="InterPro"/>
</dbReference>
<dbReference type="InterPro" id="IPR036864">
    <property type="entry name" value="Zn2-C6_fun-type_DNA-bd_sf"/>
</dbReference>